<dbReference type="Gene3D" id="1.10.10.60">
    <property type="entry name" value="Homeodomain-like"/>
    <property type="match status" value="2"/>
</dbReference>
<evidence type="ECO:0000256" key="4">
    <source>
        <dbReference type="PROSITE-ProRule" id="PRU00169"/>
    </source>
</evidence>
<feature type="modified residue" description="4-aspartylphosphate" evidence="4">
    <location>
        <position position="54"/>
    </location>
</feature>
<keyword evidence="2" id="KW-0238">DNA-binding</keyword>
<dbReference type="PRINTS" id="PR00032">
    <property type="entry name" value="HTHARAC"/>
</dbReference>
<dbReference type="PROSITE" id="PS00041">
    <property type="entry name" value="HTH_ARAC_FAMILY_1"/>
    <property type="match status" value="1"/>
</dbReference>
<proteinExistence type="predicted"/>
<dbReference type="InterPro" id="IPR009057">
    <property type="entry name" value="Homeodomain-like_sf"/>
</dbReference>
<keyword evidence="4" id="KW-0597">Phosphoprotein</keyword>
<dbReference type="InterPro" id="IPR018060">
    <property type="entry name" value="HTH_AraC"/>
</dbReference>
<gene>
    <name evidence="7" type="ORF">B8V81_2659</name>
</gene>
<dbReference type="InterPro" id="IPR001789">
    <property type="entry name" value="Sig_transdc_resp-reg_receiver"/>
</dbReference>
<evidence type="ECO:0000256" key="3">
    <source>
        <dbReference type="ARBA" id="ARBA00023163"/>
    </source>
</evidence>
<sequence>MKLLIVDNEPNIVRGIRHLMETEAPWPLEALTATSAAEALEQLERHPIDVALLDIRMPGMSGLELQAVMRERWPACKVVFLSGYDDFSYIQKAMRGGSVDYVLKMDGDEAILEAVGKAIGELAESERMSRLLEQARAAMEQSLSALRRDYARQLLAGTAPVRQERFDELRLGLDASRPVLPLLARIDEWGAVRSDADKALLCYALDNIMQELLAGSRIVCFLEEDGLVGLAQPEPDAAPDGWAKRLHDQLEQVQEASRTYLKLPVSLVAAEKAVPWQGLPAKQAELRRILFYGYGQRKEMLLTDRVLLNHAPAGAGQPSEALVEAQNRLKQVLDADPALDMKLLDDFDRLPALSRQLGGRHPFLYEMYNGITYMLLSTANRSARGDESEPASWTARLSSLDAHPTWEHALDALRSALESLLESRRRESEAGTHQVIGRLTGFIESHLDEDLSLNRLADLVYLNPTYLSRLFKQQAGVGLSEHIASLRLARSCDLLKYSRMKIQDVAAKVGFDSATSFGRFFKREMNATPQEYRDREGGG</sequence>
<dbReference type="SMART" id="SM00342">
    <property type="entry name" value="HTH_ARAC"/>
    <property type="match status" value="1"/>
</dbReference>
<keyword evidence="8" id="KW-1185">Reference proteome</keyword>
<dbReference type="InterPro" id="IPR020449">
    <property type="entry name" value="Tscrpt_reg_AraC-type_HTH"/>
</dbReference>
<keyword evidence="1" id="KW-0805">Transcription regulation</keyword>
<evidence type="ECO:0000259" key="5">
    <source>
        <dbReference type="PROSITE" id="PS01124"/>
    </source>
</evidence>
<dbReference type="InterPro" id="IPR011006">
    <property type="entry name" value="CheY-like_superfamily"/>
</dbReference>
<protein>
    <submittedName>
        <fullName evidence="7">Two-component response regulator yesN</fullName>
    </submittedName>
</protein>
<evidence type="ECO:0000256" key="1">
    <source>
        <dbReference type="ARBA" id="ARBA00023015"/>
    </source>
</evidence>
<dbReference type="PANTHER" id="PTHR43280">
    <property type="entry name" value="ARAC-FAMILY TRANSCRIPTIONAL REGULATOR"/>
    <property type="match status" value="1"/>
</dbReference>
<dbReference type="PANTHER" id="PTHR43280:SF2">
    <property type="entry name" value="HTH-TYPE TRANSCRIPTIONAL REGULATOR EXSA"/>
    <property type="match status" value="1"/>
</dbReference>
<evidence type="ECO:0000313" key="7">
    <source>
        <dbReference type="EMBL" id="PLT44228.1"/>
    </source>
</evidence>
<name>A0A2N5N1L3_9BACL</name>
<evidence type="ECO:0000313" key="8">
    <source>
        <dbReference type="Proteomes" id="UP000234789"/>
    </source>
</evidence>
<dbReference type="Proteomes" id="UP000234789">
    <property type="component" value="Unassembled WGS sequence"/>
</dbReference>
<dbReference type="GO" id="GO:0043565">
    <property type="term" value="F:sequence-specific DNA binding"/>
    <property type="evidence" value="ECO:0007669"/>
    <property type="project" value="InterPro"/>
</dbReference>
<reference evidence="7 8" key="1">
    <citation type="submission" date="2017-05" db="EMBL/GenBank/DDBJ databases">
        <title>Functional genome analysis of Paenibacillus pasadenensis strain R16: insights on endophytic life style and antifungal activity.</title>
        <authorList>
            <person name="Passera A."/>
            <person name="Marcolungo L."/>
            <person name="Casati P."/>
            <person name="Brasca M."/>
            <person name="Quaglino F."/>
            <person name="Delledonne M."/>
        </authorList>
    </citation>
    <scope>NUCLEOTIDE SEQUENCE [LARGE SCALE GENOMIC DNA]</scope>
    <source>
        <strain evidence="7 8">R16</strain>
    </source>
</reference>
<dbReference type="PROSITE" id="PS50110">
    <property type="entry name" value="RESPONSE_REGULATORY"/>
    <property type="match status" value="1"/>
</dbReference>
<dbReference type="GO" id="GO:0003700">
    <property type="term" value="F:DNA-binding transcription factor activity"/>
    <property type="evidence" value="ECO:0007669"/>
    <property type="project" value="InterPro"/>
</dbReference>
<feature type="domain" description="Response regulatory" evidence="6">
    <location>
        <begin position="2"/>
        <end position="119"/>
    </location>
</feature>
<comment type="caution">
    <text evidence="7">The sequence shown here is derived from an EMBL/GenBank/DDBJ whole genome shotgun (WGS) entry which is preliminary data.</text>
</comment>
<dbReference type="RefSeq" id="WP_101808509.1">
    <property type="nucleotide sequence ID" value="NZ_NFEZ01000004.1"/>
</dbReference>
<dbReference type="InterPro" id="IPR018062">
    <property type="entry name" value="HTH_AraC-typ_CS"/>
</dbReference>
<dbReference type="SMART" id="SM00448">
    <property type="entry name" value="REC"/>
    <property type="match status" value="1"/>
</dbReference>
<dbReference type="AlphaFoldDB" id="A0A2N5N1L3"/>
<keyword evidence="3" id="KW-0804">Transcription</keyword>
<feature type="domain" description="HTH araC/xylS-type" evidence="5">
    <location>
        <begin position="437"/>
        <end position="535"/>
    </location>
</feature>
<dbReference type="Pfam" id="PF12833">
    <property type="entry name" value="HTH_18"/>
    <property type="match status" value="1"/>
</dbReference>
<dbReference type="EMBL" id="NFEZ01000004">
    <property type="protein sequence ID" value="PLT44228.1"/>
    <property type="molecule type" value="Genomic_DNA"/>
</dbReference>
<organism evidence="7 8">
    <name type="scientific">Paenibacillus pasadenensis</name>
    <dbReference type="NCBI Taxonomy" id="217090"/>
    <lineage>
        <taxon>Bacteria</taxon>
        <taxon>Bacillati</taxon>
        <taxon>Bacillota</taxon>
        <taxon>Bacilli</taxon>
        <taxon>Bacillales</taxon>
        <taxon>Paenibacillaceae</taxon>
        <taxon>Paenibacillus</taxon>
    </lineage>
</organism>
<dbReference type="Gene3D" id="3.40.50.2300">
    <property type="match status" value="1"/>
</dbReference>
<dbReference type="Pfam" id="PF00072">
    <property type="entry name" value="Response_reg"/>
    <property type="match status" value="1"/>
</dbReference>
<dbReference type="CDD" id="cd17536">
    <property type="entry name" value="REC_YesN-like"/>
    <property type="match status" value="1"/>
</dbReference>
<dbReference type="SUPFAM" id="SSF46689">
    <property type="entry name" value="Homeodomain-like"/>
    <property type="match status" value="2"/>
</dbReference>
<evidence type="ECO:0000259" key="6">
    <source>
        <dbReference type="PROSITE" id="PS50110"/>
    </source>
</evidence>
<evidence type="ECO:0000256" key="2">
    <source>
        <dbReference type="ARBA" id="ARBA00023125"/>
    </source>
</evidence>
<dbReference type="PROSITE" id="PS01124">
    <property type="entry name" value="HTH_ARAC_FAMILY_2"/>
    <property type="match status" value="1"/>
</dbReference>
<dbReference type="SUPFAM" id="SSF52172">
    <property type="entry name" value="CheY-like"/>
    <property type="match status" value="1"/>
</dbReference>
<dbReference type="GO" id="GO:0000160">
    <property type="term" value="P:phosphorelay signal transduction system"/>
    <property type="evidence" value="ECO:0007669"/>
    <property type="project" value="InterPro"/>
</dbReference>
<accession>A0A2N5N1L3</accession>